<keyword evidence="3" id="KW-1185">Reference proteome</keyword>
<reference evidence="2 3" key="1">
    <citation type="journal article" date="2008" name="PLoS ONE">
        <title>Environmental adaptation: genomic analysis of the piezotolerant and psychrotolerant deep-sea iron reducing bacterium Shewanella piezotolerans WP3.</title>
        <authorList>
            <person name="Wang F."/>
            <person name="Wang J."/>
            <person name="Jian H."/>
            <person name="Zhang B."/>
            <person name="Li S."/>
            <person name="Wang F."/>
            <person name="Zeng X."/>
            <person name="Gao L."/>
            <person name="Bartlett D.H."/>
            <person name="Yu J."/>
            <person name="Hu S."/>
            <person name="Xiao X."/>
        </authorList>
    </citation>
    <scope>NUCLEOTIDE SEQUENCE [LARGE SCALE GENOMIC DNA]</scope>
    <source>
        <strain evidence="3">WP3 / JCM 13877</strain>
    </source>
</reference>
<name>B8CP53_SHEPW</name>
<dbReference type="Gene3D" id="3.40.50.720">
    <property type="entry name" value="NAD(P)-binding Rossmann-like Domain"/>
    <property type="match status" value="1"/>
</dbReference>
<dbReference type="RefSeq" id="WP_020912653.1">
    <property type="nucleotide sequence ID" value="NC_011566.1"/>
</dbReference>
<evidence type="ECO:0000259" key="1">
    <source>
        <dbReference type="Pfam" id="PF13460"/>
    </source>
</evidence>
<dbReference type="Pfam" id="PF13460">
    <property type="entry name" value="NAD_binding_10"/>
    <property type="match status" value="1"/>
</dbReference>
<dbReference type="eggNOG" id="COG2910">
    <property type="taxonomic scope" value="Bacteria"/>
</dbReference>
<gene>
    <name evidence="2" type="ordered locus">swp_2558</name>
</gene>
<dbReference type="PANTHER" id="PTHR43355:SF2">
    <property type="entry name" value="FLAVIN REDUCTASE (NADPH)"/>
    <property type="match status" value="1"/>
</dbReference>
<dbReference type="InterPro" id="IPR016040">
    <property type="entry name" value="NAD(P)-bd_dom"/>
</dbReference>
<sequence length="212" mass="22838">MKIAVLGATGWIGSHIVNEATQRGHQVVALVRDTSKVKRTDIEVRKVDLLSTANELANAIAGVDAVIASIGGRALGNHDIVKTTAERLMNTLPQVSVNRMLWVGGAGSLEVEPGIRLISTAQFPNEYKAEAIAQSEALEVFKQNTTTVDWTFVSPAAEIIPGEKLSRYRVGADQLLVDDNGDSKISVSDYAIAMIDELESNNHPCQRIGVAY</sequence>
<accession>B8CP53</accession>
<dbReference type="EMBL" id="CP000472">
    <property type="protein sequence ID" value="ACJ29297.1"/>
    <property type="molecule type" value="Genomic_DNA"/>
</dbReference>
<dbReference type="HOGENOM" id="CLU_025711_3_1_6"/>
<protein>
    <submittedName>
        <fullName evidence="2">NADH-flavin reductase, putative</fullName>
    </submittedName>
</protein>
<dbReference type="GO" id="GO:0016646">
    <property type="term" value="F:oxidoreductase activity, acting on the CH-NH group of donors, NAD or NADP as acceptor"/>
    <property type="evidence" value="ECO:0007669"/>
    <property type="project" value="TreeGrafter"/>
</dbReference>
<dbReference type="CDD" id="cd05244">
    <property type="entry name" value="BVR-B_like_SDR_a"/>
    <property type="match status" value="1"/>
</dbReference>
<evidence type="ECO:0000313" key="3">
    <source>
        <dbReference type="Proteomes" id="UP000000753"/>
    </source>
</evidence>
<dbReference type="PANTHER" id="PTHR43355">
    <property type="entry name" value="FLAVIN REDUCTASE (NADPH)"/>
    <property type="match status" value="1"/>
</dbReference>
<evidence type="ECO:0000313" key="2">
    <source>
        <dbReference type="EMBL" id="ACJ29297.1"/>
    </source>
</evidence>
<dbReference type="InterPro" id="IPR051606">
    <property type="entry name" value="Polyketide_Oxido-like"/>
</dbReference>
<dbReference type="InterPro" id="IPR036291">
    <property type="entry name" value="NAD(P)-bd_dom_sf"/>
</dbReference>
<dbReference type="Proteomes" id="UP000000753">
    <property type="component" value="Chromosome"/>
</dbReference>
<dbReference type="KEGG" id="swp:swp_2558"/>
<proteinExistence type="predicted"/>
<dbReference type="OrthoDB" id="7352421at2"/>
<dbReference type="STRING" id="225849.swp_2558"/>
<dbReference type="AlphaFoldDB" id="B8CP53"/>
<feature type="domain" description="NAD(P)-binding" evidence="1">
    <location>
        <begin position="7"/>
        <end position="197"/>
    </location>
</feature>
<organism evidence="2 3">
    <name type="scientific">Shewanella piezotolerans (strain WP3 / JCM 13877)</name>
    <dbReference type="NCBI Taxonomy" id="225849"/>
    <lineage>
        <taxon>Bacteria</taxon>
        <taxon>Pseudomonadati</taxon>
        <taxon>Pseudomonadota</taxon>
        <taxon>Gammaproteobacteria</taxon>
        <taxon>Alteromonadales</taxon>
        <taxon>Shewanellaceae</taxon>
        <taxon>Shewanella</taxon>
    </lineage>
</organism>
<dbReference type="SUPFAM" id="SSF51735">
    <property type="entry name" value="NAD(P)-binding Rossmann-fold domains"/>
    <property type="match status" value="1"/>
</dbReference>